<sequence length="213" mass="24365">MTRFAGFGEAAVDFYDGLEADNSKAYWTDHRHVYESDVRAPMQALLAEVEDEFGPTKLFRPYRDVRFSADKTLYKTHCGAMAGRFYVEIGPAGLMAAGGYYRMAPDQLAAYRTAAAEDRRGGDLARVVARLRRRGIEIGGERLRTRPRGIAPDHPRVELLRHKGLYGWRRWPPDDVLHERGALERVVSTWRELRPLVDWLTEHVGPSTLPQRR</sequence>
<dbReference type="Proteomes" id="UP000184363">
    <property type="component" value="Unassembled WGS sequence"/>
</dbReference>
<dbReference type="OrthoDB" id="9794241at2"/>
<dbReference type="Pfam" id="PF09365">
    <property type="entry name" value="DUF2461"/>
    <property type="match status" value="1"/>
</dbReference>
<dbReference type="RefSeq" id="WP_073458135.1">
    <property type="nucleotide sequence ID" value="NZ_CALGVN010000006.1"/>
</dbReference>
<evidence type="ECO:0000313" key="2">
    <source>
        <dbReference type="Proteomes" id="UP000184363"/>
    </source>
</evidence>
<dbReference type="STRING" id="1848.SAMN05443637_11331"/>
<name>A0A1M6VSQ1_PSETH</name>
<dbReference type="PIRSF" id="PIRSF028451">
    <property type="entry name" value="UCP028451"/>
    <property type="match status" value="1"/>
</dbReference>
<dbReference type="InterPro" id="IPR012808">
    <property type="entry name" value="CHP02453"/>
</dbReference>
<dbReference type="NCBIfam" id="TIGR02453">
    <property type="entry name" value="TIGR02453 family protein"/>
    <property type="match status" value="1"/>
</dbReference>
<dbReference type="InterPro" id="IPR015996">
    <property type="entry name" value="UCP028451"/>
</dbReference>
<dbReference type="PANTHER" id="PTHR36452">
    <property type="entry name" value="CHROMOSOME 12, WHOLE GENOME SHOTGUN SEQUENCE"/>
    <property type="match status" value="1"/>
</dbReference>
<dbReference type="EMBL" id="FRAP01000013">
    <property type="protein sequence ID" value="SHK84459.1"/>
    <property type="molecule type" value="Genomic_DNA"/>
</dbReference>
<protein>
    <submittedName>
        <fullName evidence="1">TIGR02453 family protein</fullName>
    </submittedName>
</protein>
<reference evidence="1 2" key="1">
    <citation type="submission" date="2016-11" db="EMBL/GenBank/DDBJ databases">
        <authorList>
            <person name="Jaros S."/>
            <person name="Januszkiewicz K."/>
            <person name="Wedrychowicz H."/>
        </authorList>
    </citation>
    <scope>NUCLEOTIDE SEQUENCE [LARGE SCALE GENOMIC DNA]</scope>
    <source>
        <strain evidence="1 2">DSM 43832</strain>
    </source>
</reference>
<accession>A0A1M6VSQ1</accession>
<proteinExistence type="predicted"/>
<gene>
    <name evidence="1" type="ORF">SAMN05443637_11331</name>
</gene>
<dbReference type="AlphaFoldDB" id="A0A1M6VSQ1"/>
<keyword evidence="2" id="KW-1185">Reference proteome</keyword>
<organism evidence="1 2">
    <name type="scientific">Pseudonocardia thermophila</name>
    <dbReference type="NCBI Taxonomy" id="1848"/>
    <lineage>
        <taxon>Bacteria</taxon>
        <taxon>Bacillati</taxon>
        <taxon>Actinomycetota</taxon>
        <taxon>Actinomycetes</taxon>
        <taxon>Pseudonocardiales</taxon>
        <taxon>Pseudonocardiaceae</taxon>
        <taxon>Pseudonocardia</taxon>
    </lineage>
</organism>
<dbReference type="PANTHER" id="PTHR36452:SF1">
    <property type="entry name" value="DUF2461 DOMAIN-CONTAINING PROTEIN"/>
    <property type="match status" value="1"/>
</dbReference>
<evidence type="ECO:0000313" key="1">
    <source>
        <dbReference type="EMBL" id="SHK84459.1"/>
    </source>
</evidence>